<feature type="compositionally biased region" description="Basic and acidic residues" evidence="1">
    <location>
        <begin position="720"/>
        <end position="732"/>
    </location>
</feature>
<sequence length="743" mass="83161">MSFILDDFLHKPQIPELANRPYYEVVQAVAPSLNPPHAILRTVEQLAKGLVFDHLVNVGDTKQQTFLNLAKSGLIAASPYVPYVFLYKNSNNQASLTGTYFSPEQNILPTSIHRAITTFHQRMTFDVNFINQQTVKQVALLDLGLPYSVGLSLKETVELFRDTFASFVQFPQLADLYRRFGYAGSQVITNVTTNPDMSWNVSCKLLLVLNAFNGEEEHVQLQAQAFANEFTNIWVNALAHVVGLEDQEQLQELANNISENFVKFTFHCFPENILNATPDVNQQLFGLEHFIQQHHELIAGLTEEHIKDDSLQVPALGQLSPVQLLRLSCSPVVNKKVQQWAINKWLEYVNVFALGDNAFLPDQYYLYVLEYGREAFTGEISQARQDYFFKLNRENDNELVAKIPSDLLYTLINPCILDTTILNLAETQPDALAFYFQLLIDLHNNVLGQLVDTNELLEQGYTNIFLPVEWLWLCGYIAPDLIQIGVELSKQEELNLDAEVIQDLLRTIEEKVNSWINAGYLHEKAVKGELELSPRRQILQQTVVNYRRFDLSSDVLPTHGETLRPSAILAADVFNLAFDQVSQAAVELSREAHEKLSPEAYAKQQASAQTAIANENKAQGQLVEIVEAQATTAEQEFADKVVTKSGVIEELEANAATKASANEQVNKAEVAKEEAKSAKDTAKSEKAASEKVPSEKATSEKAPSEETATQTSKNSKAKTAKSDKAPAKDTKKATNNRNKNKKG</sequence>
<keyword evidence="3" id="KW-1185">Reference proteome</keyword>
<proteinExistence type="predicted"/>
<organism evidence="2 3">
    <name type="scientific">Psittacicella hinzii</name>
    <dbReference type="NCBI Taxonomy" id="2028575"/>
    <lineage>
        <taxon>Bacteria</taxon>
        <taxon>Pseudomonadati</taxon>
        <taxon>Pseudomonadota</taxon>
        <taxon>Gammaproteobacteria</taxon>
        <taxon>Pasteurellales</taxon>
        <taxon>Psittacicellaceae</taxon>
        <taxon>Psittacicella</taxon>
    </lineage>
</organism>
<dbReference type="RefSeq" id="WP_119530998.1">
    <property type="nucleotide sequence ID" value="NZ_JBHSSP010000006.1"/>
</dbReference>
<dbReference type="Proteomes" id="UP000265916">
    <property type="component" value="Unassembled WGS sequence"/>
</dbReference>
<feature type="region of interest" description="Disordered" evidence="1">
    <location>
        <begin position="658"/>
        <end position="743"/>
    </location>
</feature>
<evidence type="ECO:0000256" key="1">
    <source>
        <dbReference type="SAM" id="MobiDB-lite"/>
    </source>
</evidence>
<name>A0A3A1YP93_9GAMM</name>
<gene>
    <name evidence="2" type="ORF">CKF58_03450</name>
</gene>
<comment type="caution">
    <text evidence="2">The sequence shown here is derived from an EMBL/GenBank/DDBJ whole genome shotgun (WGS) entry which is preliminary data.</text>
</comment>
<dbReference type="EMBL" id="NRJG01000053">
    <property type="protein sequence ID" value="RIY38780.1"/>
    <property type="molecule type" value="Genomic_DNA"/>
</dbReference>
<dbReference type="AlphaFoldDB" id="A0A3A1YP93"/>
<protein>
    <submittedName>
        <fullName evidence="2">Uncharacterized protein</fullName>
    </submittedName>
</protein>
<evidence type="ECO:0000313" key="2">
    <source>
        <dbReference type="EMBL" id="RIY38780.1"/>
    </source>
</evidence>
<feature type="compositionally biased region" description="Basic and acidic residues" evidence="1">
    <location>
        <begin position="669"/>
        <end position="704"/>
    </location>
</feature>
<accession>A0A3A1YP93</accession>
<reference evidence="2 3" key="1">
    <citation type="submission" date="2017-08" db="EMBL/GenBank/DDBJ databases">
        <title>Reclassification of Bisgaard taxon 37 and 44.</title>
        <authorList>
            <person name="Christensen H."/>
        </authorList>
    </citation>
    <scope>NUCLEOTIDE SEQUENCE [LARGE SCALE GENOMIC DNA]</scope>
    <source>
        <strain evidence="2 3">111</strain>
    </source>
</reference>
<evidence type="ECO:0000313" key="3">
    <source>
        <dbReference type="Proteomes" id="UP000265916"/>
    </source>
</evidence>